<sequence length="184" mass="19756">MSFWKRNQRKLLAAAAVGAAGAAAAYYWWTYESEDQAAERRRRDDALAQLQSIVHGDRRRTPTPFGGAGGGGPGGEGEGGGDGHGHGGGEEQSLDDSLQAHFNSIQVLSERQALEDLLPRLRDLLHAATSHDALRERLRAPGLAAAEKRALWAQLAGQSFTRAMGAVWLVPLLDLLLLSRPPCA</sequence>
<gene>
    <name evidence="2" type="ORF">MNEG_13304</name>
</gene>
<dbReference type="PANTHER" id="PTHR28080">
    <property type="entry name" value="PEROXISOMAL BIOGENESIS FACTOR 3"/>
    <property type="match status" value="1"/>
</dbReference>
<dbReference type="GO" id="GO:0045046">
    <property type="term" value="P:protein import into peroxisome membrane"/>
    <property type="evidence" value="ECO:0007669"/>
    <property type="project" value="TreeGrafter"/>
</dbReference>
<feature type="compositionally biased region" description="Gly residues" evidence="1">
    <location>
        <begin position="66"/>
        <end position="80"/>
    </location>
</feature>
<accession>A0A0D2LSS7</accession>
<dbReference type="RefSeq" id="XP_013893679.1">
    <property type="nucleotide sequence ID" value="XM_014038225.1"/>
</dbReference>
<dbReference type="GO" id="GO:0005778">
    <property type="term" value="C:peroxisomal membrane"/>
    <property type="evidence" value="ECO:0007669"/>
    <property type="project" value="InterPro"/>
</dbReference>
<evidence type="ECO:0000313" key="3">
    <source>
        <dbReference type="Proteomes" id="UP000054498"/>
    </source>
</evidence>
<dbReference type="Proteomes" id="UP000054498">
    <property type="component" value="Unassembled WGS sequence"/>
</dbReference>
<reference evidence="2 3" key="1">
    <citation type="journal article" date="2013" name="BMC Genomics">
        <title>Reconstruction of the lipid metabolism for the microalga Monoraphidium neglectum from its genome sequence reveals characteristics suitable for biofuel production.</title>
        <authorList>
            <person name="Bogen C."/>
            <person name="Al-Dilaimi A."/>
            <person name="Albersmeier A."/>
            <person name="Wichmann J."/>
            <person name="Grundmann M."/>
            <person name="Rupp O."/>
            <person name="Lauersen K.J."/>
            <person name="Blifernez-Klassen O."/>
            <person name="Kalinowski J."/>
            <person name="Goesmann A."/>
            <person name="Mussgnug J.H."/>
            <person name="Kruse O."/>
        </authorList>
    </citation>
    <scope>NUCLEOTIDE SEQUENCE [LARGE SCALE GENOMIC DNA]</scope>
    <source>
        <strain evidence="2 3">SAG 48.87</strain>
    </source>
</reference>
<dbReference type="InterPro" id="IPR006966">
    <property type="entry name" value="Peroxin-3"/>
</dbReference>
<proteinExistence type="predicted"/>
<dbReference type="AlphaFoldDB" id="A0A0D2LSS7"/>
<dbReference type="EMBL" id="KK103963">
    <property type="protein sequence ID" value="KIY94659.1"/>
    <property type="molecule type" value="Genomic_DNA"/>
</dbReference>
<organism evidence="2 3">
    <name type="scientific">Monoraphidium neglectum</name>
    <dbReference type="NCBI Taxonomy" id="145388"/>
    <lineage>
        <taxon>Eukaryota</taxon>
        <taxon>Viridiplantae</taxon>
        <taxon>Chlorophyta</taxon>
        <taxon>core chlorophytes</taxon>
        <taxon>Chlorophyceae</taxon>
        <taxon>CS clade</taxon>
        <taxon>Sphaeropleales</taxon>
        <taxon>Selenastraceae</taxon>
        <taxon>Monoraphidium</taxon>
    </lineage>
</organism>
<dbReference type="PANTHER" id="PTHR28080:SF1">
    <property type="entry name" value="PEROXISOMAL BIOGENESIS FACTOR 3"/>
    <property type="match status" value="1"/>
</dbReference>
<dbReference type="KEGG" id="mng:MNEG_13304"/>
<feature type="region of interest" description="Disordered" evidence="1">
    <location>
        <begin position="50"/>
        <end position="94"/>
    </location>
</feature>
<name>A0A0D2LSS7_9CHLO</name>
<protein>
    <recommendedName>
        <fullName evidence="4">Peroxisomal biogenesis factor 3</fullName>
    </recommendedName>
</protein>
<evidence type="ECO:0000256" key="1">
    <source>
        <dbReference type="SAM" id="MobiDB-lite"/>
    </source>
</evidence>
<keyword evidence="3" id="KW-1185">Reference proteome</keyword>
<evidence type="ECO:0008006" key="4">
    <source>
        <dbReference type="Google" id="ProtNLM"/>
    </source>
</evidence>
<dbReference type="GeneID" id="25730753"/>
<evidence type="ECO:0000313" key="2">
    <source>
        <dbReference type="EMBL" id="KIY94659.1"/>
    </source>
</evidence>
<dbReference type="OrthoDB" id="45930at2759"/>
<dbReference type="STRING" id="145388.A0A0D2LSS7"/>
<dbReference type="GO" id="GO:0030674">
    <property type="term" value="F:protein-macromolecule adaptor activity"/>
    <property type="evidence" value="ECO:0007669"/>
    <property type="project" value="TreeGrafter"/>
</dbReference>